<proteinExistence type="predicted"/>
<accession>A0AAN7MY06</accession>
<dbReference type="Proteomes" id="UP001333110">
    <property type="component" value="Unassembled WGS sequence"/>
</dbReference>
<evidence type="ECO:0000313" key="1">
    <source>
        <dbReference type="EMBL" id="KAK4818263.1"/>
    </source>
</evidence>
<sequence length="365" mass="40866">MGPFPWETVLHELLQRPVRSLLQHRLPTGSQPPSGIHLLQHGVLHGLQVDICSTVDLHGLQGDSLPHHGLHHRLQGNLCSSAWSTSCPSFFTALGVCRVVSLTYSHSSLWLQLRSKFFPLLKYVIPEVLSISLMGSALASEQCCEYSWQHELTETVYTALQQPLGSHSSNISDQAEQCQFSQPFLIGEMLQSLHHLRGPSLVQTGKNMSISLLYWGAQSWTQCSRCGLTSAEKRGRINSLNLLETLFLTQLRIPLAFLATRAHCWLTVNLLSTRTPRSFSVKLLFSWVAPSIYGCMDFTILLVELHEVPFGPFLQPVEVPPDGSMTLWLISHSFQFCVVSKIAKGTLCPIILIINEAVKQDWTQY</sequence>
<organism evidence="1 2">
    <name type="scientific">Mycteria americana</name>
    <name type="common">Wood stork</name>
    <dbReference type="NCBI Taxonomy" id="33587"/>
    <lineage>
        <taxon>Eukaryota</taxon>
        <taxon>Metazoa</taxon>
        <taxon>Chordata</taxon>
        <taxon>Craniata</taxon>
        <taxon>Vertebrata</taxon>
        <taxon>Euteleostomi</taxon>
        <taxon>Archelosauria</taxon>
        <taxon>Archosauria</taxon>
        <taxon>Dinosauria</taxon>
        <taxon>Saurischia</taxon>
        <taxon>Theropoda</taxon>
        <taxon>Coelurosauria</taxon>
        <taxon>Aves</taxon>
        <taxon>Neognathae</taxon>
        <taxon>Neoaves</taxon>
        <taxon>Aequornithes</taxon>
        <taxon>Ciconiiformes</taxon>
        <taxon>Ciconiidae</taxon>
        <taxon>Mycteria</taxon>
    </lineage>
</organism>
<comment type="caution">
    <text evidence="1">The sequence shown here is derived from an EMBL/GenBank/DDBJ whole genome shotgun (WGS) entry which is preliminary data.</text>
</comment>
<dbReference type="EMBL" id="JAUNZN010000007">
    <property type="protein sequence ID" value="KAK4818263.1"/>
    <property type="molecule type" value="Genomic_DNA"/>
</dbReference>
<evidence type="ECO:0000313" key="2">
    <source>
        <dbReference type="Proteomes" id="UP001333110"/>
    </source>
</evidence>
<protein>
    <submittedName>
        <fullName evidence="1">Uncharacterized protein</fullName>
    </submittedName>
</protein>
<reference evidence="1 2" key="1">
    <citation type="journal article" date="2023" name="J. Hered.">
        <title>Chromosome-level genome of the wood stork (Mycteria americana) provides insight into avian chromosome evolution.</title>
        <authorList>
            <person name="Flamio R. Jr."/>
            <person name="Ramstad K.M."/>
        </authorList>
    </citation>
    <scope>NUCLEOTIDE SEQUENCE [LARGE SCALE GENOMIC DNA]</scope>
    <source>
        <strain evidence="1">JAX WOST 10</strain>
    </source>
</reference>
<name>A0AAN7MY06_MYCAM</name>
<keyword evidence="2" id="KW-1185">Reference proteome</keyword>
<dbReference type="AlphaFoldDB" id="A0AAN7MY06"/>
<gene>
    <name evidence="1" type="ORF">QYF61_009968</name>
</gene>